<dbReference type="FunFam" id="3.40.50.300:FF:000020">
    <property type="entry name" value="Amino acid ABC transporter ATP-binding component"/>
    <property type="match status" value="1"/>
</dbReference>
<dbReference type="InterPro" id="IPR030679">
    <property type="entry name" value="ABC_ATPase_HisP-typ"/>
</dbReference>
<dbReference type="InterPro" id="IPR003593">
    <property type="entry name" value="AAA+_ATPase"/>
</dbReference>
<evidence type="ECO:0000256" key="10">
    <source>
        <dbReference type="ARBA" id="ARBA00047624"/>
    </source>
</evidence>
<dbReference type="SMART" id="SM00382">
    <property type="entry name" value="AAA"/>
    <property type="match status" value="1"/>
</dbReference>
<comment type="caution">
    <text evidence="12">The sequence shown here is derived from an EMBL/GenBank/DDBJ whole genome shotgun (WGS) entry which is preliminary data.</text>
</comment>
<organism evidence="12 13">
    <name type="scientific">Litorihabitans aurantiacus</name>
    <dbReference type="NCBI Taxonomy" id="1930061"/>
    <lineage>
        <taxon>Bacteria</taxon>
        <taxon>Bacillati</taxon>
        <taxon>Actinomycetota</taxon>
        <taxon>Actinomycetes</taxon>
        <taxon>Micrococcales</taxon>
        <taxon>Beutenbergiaceae</taxon>
        <taxon>Litorihabitans</taxon>
    </lineage>
</organism>
<evidence type="ECO:0000256" key="1">
    <source>
        <dbReference type="ARBA" id="ARBA00004202"/>
    </source>
</evidence>
<dbReference type="GO" id="GO:0005524">
    <property type="term" value="F:ATP binding"/>
    <property type="evidence" value="ECO:0007669"/>
    <property type="project" value="UniProtKB-KW"/>
</dbReference>
<dbReference type="Proteomes" id="UP001157161">
    <property type="component" value="Unassembled WGS sequence"/>
</dbReference>
<dbReference type="PIRSF" id="PIRSF039085">
    <property type="entry name" value="ABC_ATPase_HisP"/>
    <property type="match status" value="1"/>
</dbReference>
<gene>
    <name evidence="12" type="ORF">GCM10025875_17460</name>
</gene>
<dbReference type="InterPro" id="IPR003439">
    <property type="entry name" value="ABC_transporter-like_ATP-bd"/>
</dbReference>
<evidence type="ECO:0000256" key="2">
    <source>
        <dbReference type="ARBA" id="ARBA00005417"/>
    </source>
</evidence>
<evidence type="ECO:0000256" key="8">
    <source>
        <dbReference type="ARBA" id="ARBA00023136"/>
    </source>
</evidence>
<evidence type="ECO:0000256" key="7">
    <source>
        <dbReference type="ARBA" id="ARBA00022970"/>
    </source>
</evidence>
<evidence type="ECO:0000256" key="3">
    <source>
        <dbReference type="ARBA" id="ARBA00022448"/>
    </source>
</evidence>
<dbReference type="PANTHER" id="PTHR43166:SF9">
    <property type="entry name" value="GLUTAMATE_ASPARTATE IMPORT ATP-BINDING PROTEIN GLTL"/>
    <property type="match status" value="1"/>
</dbReference>
<dbReference type="PANTHER" id="PTHR43166">
    <property type="entry name" value="AMINO ACID IMPORT ATP-BINDING PROTEIN"/>
    <property type="match status" value="1"/>
</dbReference>
<reference evidence="12" key="2">
    <citation type="submission" date="2023-02" db="EMBL/GenBank/DDBJ databases">
        <authorList>
            <person name="Sun Q."/>
            <person name="Mori K."/>
        </authorList>
    </citation>
    <scope>NUCLEOTIDE SEQUENCE</scope>
    <source>
        <strain evidence="12">NBRC 112290</strain>
    </source>
</reference>
<proteinExistence type="inferred from homology"/>
<dbReference type="PROSITE" id="PS50893">
    <property type="entry name" value="ABC_TRANSPORTER_2"/>
    <property type="match status" value="1"/>
</dbReference>
<dbReference type="CDD" id="cd03262">
    <property type="entry name" value="ABC_HisP_GlnQ"/>
    <property type="match status" value="1"/>
</dbReference>
<dbReference type="GO" id="GO:0005886">
    <property type="term" value="C:plasma membrane"/>
    <property type="evidence" value="ECO:0007669"/>
    <property type="project" value="UniProtKB-SubCell"/>
</dbReference>
<evidence type="ECO:0000256" key="4">
    <source>
        <dbReference type="ARBA" id="ARBA00022475"/>
    </source>
</evidence>
<dbReference type="AlphaFoldDB" id="A0AA37XEL1"/>
<dbReference type="InterPro" id="IPR050086">
    <property type="entry name" value="MetN_ABC_transporter-like"/>
</dbReference>
<dbReference type="EMBL" id="BSUM01000001">
    <property type="protein sequence ID" value="GMA31754.1"/>
    <property type="molecule type" value="Genomic_DNA"/>
</dbReference>
<keyword evidence="13" id="KW-1185">Reference proteome</keyword>
<name>A0AA37XEL1_9MICO</name>
<dbReference type="PROSITE" id="PS00211">
    <property type="entry name" value="ABC_TRANSPORTER_1"/>
    <property type="match status" value="1"/>
</dbReference>
<keyword evidence="8" id="KW-0472">Membrane</keyword>
<evidence type="ECO:0000256" key="9">
    <source>
        <dbReference type="ARBA" id="ARBA00038850"/>
    </source>
</evidence>
<dbReference type="GO" id="GO:0015426">
    <property type="term" value="F:ATPase-coupled polar amino acid-transporter activity"/>
    <property type="evidence" value="ECO:0007669"/>
    <property type="project" value="UniProtKB-EC"/>
</dbReference>
<keyword evidence="7" id="KW-0029">Amino-acid transport</keyword>
<keyword evidence="6 12" id="KW-0067">ATP-binding</keyword>
<evidence type="ECO:0000313" key="12">
    <source>
        <dbReference type="EMBL" id="GMA31754.1"/>
    </source>
</evidence>
<dbReference type="Gene3D" id="3.40.50.300">
    <property type="entry name" value="P-loop containing nucleotide triphosphate hydrolases"/>
    <property type="match status" value="1"/>
</dbReference>
<feature type="domain" description="ABC transporter" evidence="11">
    <location>
        <begin position="36"/>
        <end position="270"/>
    </location>
</feature>
<dbReference type="Pfam" id="PF00005">
    <property type="entry name" value="ABC_tran"/>
    <property type="match status" value="1"/>
</dbReference>
<dbReference type="SUPFAM" id="SSF52540">
    <property type="entry name" value="P-loop containing nucleoside triphosphate hydrolases"/>
    <property type="match status" value="1"/>
</dbReference>
<comment type="subcellular location">
    <subcellularLocation>
        <location evidence="1">Cell membrane</location>
        <topology evidence="1">Peripheral membrane protein</topology>
    </subcellularLocation>
</comment>
<dbReference type="GO" id="GO:0016887">
    <property type="term" value="F:ATP hydrolysis activity"/>
    <property type="evidence" value="ECO:0007669"/>
    <property type="project" value="InterPro"/>
</dbReference>
<dbReference type="InterPro" id="IPR027417">
    <property type="entry name" value="P-loop_NTPase"/>
</dbReference>
<evidence type="ECO:0000256" key="6">
    <source>
        <dbReference type="ARBA" id="ARBA00022840"/>
    </source>
</evidence>
<comment type="similarity">
    <text evidence="2">Belongs to the ABC transporter superfamily.</text>
</comment>
<comment type="catalytic activity">
    <reaction evidence="10">
        <text>a polar amino acid(out) + ATP + H2O = a polar amino acid(in) + ADP + phosphate + H(+)</text>
        <dbReference type="Rhea" id="RHEA:14673"/>
        <dbReference type="ChEBI" id="CHEBI:15377"/>
        <dbReference type="ChEBI" id="CHEBI:15378"/>
        <dbReference type="ChEBI" id="CHEBI:30616"/>
        <dbReference type="ChEBI" id="CHEBI:43474"/>
        <dbReference type="ChEBI" id="CHEBI:62031"/>
        <dbReference type="ChEBI" id="CHEBI:456216"/>
        <dbReference type="EC" id="7.4.2.1"/>
    </reaction>
    <physiologicalReaction direction="left-to-right" evidence="10">
        <dbReference type="Rhea" id="RHEA:14674"/>
    </physiologicalReaction>
</comment>
<sequence length="276" mass="29901">MPRCDTPMMLRVTPAGYVAPMTSTPEPVIEHATPLVHLAAVNKHFGPLHVLQNIDLDVARGEVVVVIGPSGSGKSTLCRAINRLETIDDGVIELDGKPLPAEGKALAKLRSDVGMVFQSFNLFAHKSILENVTLGPIKVRGLKKKQAETEAMALLERVGVATQASKMPAQLSGGQQQRVAIARALAMKPKVMLFDEPTSALDPEMVNEVLDVMVSLAKEGMTMIVVTHEMGFARKAADRVVFMADGQIVEQSDPESFFTNPQSERARDFLGKILTH</sequence>
<reference evidence="12" key="1">
    <citation type="journal article" date="2014" name="Int. J. Syst. Evol. Microbiol.">
        <title>Complete genome sequence of Corynebacterium casei LMG S-19264T (=DSM 44701T), isolated from a smear-ripened cheese.</title>
        <authorList>
            <consortium name="US DOE Joint Genome Institute (JGI-PGF)"/>
            <person name="Walter F."/>
            <person name="Albersmeier A."/>
            <person name="Kalinowski J."/>
            <person name="Ruckert C."/>
        </authorList>
    </citation>
    <scope>NUCLEOTIDE SEQUENCE</scope>
    <source>
        <strain evidence="12">NBRC 112290</strain>
    </source>
</reference>
<evidence type="ECO:0000256" key="5">
    <source>
        <dbReference type="ARBA" id="ARBA00022741"/>
    </source>
</evidence>
<protein>
    <recommendedName>
        <fullName evidence="9">ABC-type polar-amino-acid transporter</fullName>
        <ecNumber evidence="9">7.4.2.1</ecNumber>
    </recommendedName>
</protein>
<keyword evidence="3" id="KW-0813">Transport</keyword>
<keyword evidence="4" id="KW-1003">Cell membrane</keyword>
<keyword evidence="5" id="KW-0547">Nucleotide-binding</keyword>
<dbReference type="InterPro" id="IPR017871">
    <property type="entry name" value="ABC_transporter-like_CS"/>
</dbReference>
<evidence type="ECO:0000313" key="13">
    <source>
        <dbReference type="Proteomes" id="UP001157161"/>
    </source>
</evidence>
<evidence type="ECO:0000259" key="11">
    <source>
        <dbReference type="PROSITE" id="PS50893"/>
    </source>
</evidence>
<dbReference type="EC" id="7.4.2.1" evidence="9"/>
<accession>A0AA37XEL1</accession>